<evidence type="ECO:0000313" key="1">
    <source>
        <dbReference type="EnsemblPlants" id="KQL30486"/>
    </source>
</evidence>
<reference evidence="1" key="2">
    <citation type="submission" date="2018-08" db="UniProtKB">
        <authorList>
            <consortium name="EnsemblPlants"/>
        </authorList>
    </citation>
    <scope>IDENTIFICATION</scope>
    <source>
        <strain evidence="1">Yugu1</strain>
    </source>
</reference>
<dbReference type="HOGENOM" id="CLU_2982649_0_0_1"/>
<organism evidence="1 2">
    <name type="scientific">Setaria italica</name>
    <name type="common">Foxtail millet</name>
    <name type="synonym">Panicum italicum</name>
    <dbReference type="NCBI Taxonomy" id="4555"/>
    <lineage>
        <taxon>Eukaryota</taxon>
        <taxon>Viridiplantae</taxon>
        <taxon>Streptophyta</taxon>
        <taxon>Embryophyta</taxon>
        <taxon>Tracheophyta</taxon>
        <taxon>Spermatophyta</taxon>
        <taxon>Magnoliopsida</taxon>
        <taxon>Liliopsida</taxon>
        <taxon>Poales</taxon>
        <taxon>Poaceae</taxon>
        <taxon>PACMAD clade</taxon>
        <taxon>Panicoideae</taxon>
        <taxon>Panicodae</taxon>
        <taxon>Paniceae</taxon>
        <taxon>Cenchrinae</taxon>
        <taxon>Setaria</taxon>
    </lineage>
</organism>
<accession>K3Z1T3</accession>
<dbReference type="Gramene" id="KQL30486">
    <property type="protein sequence ID" value="KQL30486"/>
    <property type="gene ID" value="SETIT_020294mg"/>
</dbReference>
<reference evidence="2" key="1">
    <citation type="journal article" date="2012" name="Nat. Biotechnol.">
        <title>Reference genome sequence of the model plant Setaria.</title>
        <authorList>
            <person name="Bennetzen J.L."/>
            <person name="Schmutz J."/>
            <person name="Wang H."/>
            <person name="Percifield R."/>
            <person name="Hawkins J."/>
            <person name="Pontaroli A.C."/>
            <person name="Estep M."/>
            <person name="Feng L."/>
            <person name="Vaughn J.N."/>
            <person name="Grimwood J."/>
            <person name="Jenkins J."/>
            <person name="Barry K."/>
            <person name="Lindquist E."/>
            <person name="Hellsten U."/>
            <person name="Deshpande S."/>
            <person name="Wang X."/>
            <person name="Wu X."/>
            <person name="Mitros T."/>
            <person name="Triplett J."/>
            <person name="Yang X."/>
            <person name="Ye C.Y."/>
            <person name="Mauro-Herrera M."/>
            <person name="Wang L."/>
            <person name="Li P."/>
            <person name="Sharma M."/>
            <person name="Sharma R."/>
            <person name="Ronald P.C."/>
            <person name="Panaud O."/>
            <person name="Kellogg E.A."/>
            <person name="Brutnell T.P."/>
            <person name="Doust A.N."/>
            <person name="Tuskan G.A."/>
            <person name="Rokhsar D."/>
            <person name="Devos K.M."/>
        </authorList>
    </citation>
    <scope>NUCLEOTIDE SEQUENCE [LARGE SCALE GENOMIC DNA]</scope>
    <source>
        <strain evidence="2">cv. Yugu1</strain>
    </source>
</reference>
<protein>
    <submittedName>
        <fullName evidence="1">Uncharacterized protein</fullName>
    </submittedName>
</protein>
<dbReference type="AlphaFoldDB" id="K3Z1T3"/>
<evidence type="ECO:0000313" key="2">
    <source>
        <dbReference type="Proteomes" id="UP000004995"/>
    </source>
</evidence>
<name>K3Z1T3_SETIT</name>
<proteinExistence type="predicted"/>
<dbReference type="Proteomes" id="UP000004995">
    <property type="component" value="Unassembled WGS sequence"/>
</dbReference>
<keyword evidence="2" id="KW-1185">Reference proteome</keyword>
<dbReference type="EMBL" id="AGNK02000430">
    <property type="status" value="NOT_ANNOTATED_CDS"/>
    <property type="molecule type" value="Genomic_DNA"/>
</dbReference>
<sequence>MAEYGGGATHRLAYSRLVMMLDFYGTSLSSSSVSPCSSSTTTRISSCRYIFGVLGMHE</sequence>
<dbReference type="EnsemblPlants" id="KQL30486">
    <property type="protein sequence ID" value="KQL30486"/>
    <property type="gene ID" value="SETIT_020294mg"/>
</dbReference>